<dbReference type="OrthoDB" id="4368880at2759"/>
<protein>
    <submittedName>
        <fullName evidence="2">Uncharacterized protein</fullName>
    </submittedName>
</protein>
<keyword evidence="3" id="KW-1185">Reference proteome</keyword>
<feature type="region of interest" description="Disordered" evidence="1">
    <location>
        <begin position="1"/>
        <end position="61"/>
    </location>
</feature>
<sequence length="172" mass="19189">MSASGRDQSRPPSNHSESGVPSISREDLQAAMLEVLQQNPGLGRGNQPPPPPVPQGPPAPISREELQAMMLEVIQQNPSLKAANIGFFDPGKKFKDETEIINNIACYSDVFIFIDRMRDLVLLKSELVELTVDEKRLINEVGLESGWFAMLIQRFKPSQTDALMELDQHTYT</sequence>
<accession>A0A1V6P9G1</accession>
<organism evidence="2 3">
    <name type="scientific">Penicillium decumbens</name>
    <dbReference type="NCBI Taxonomy" id="69771"/>
    <lineage>
        <taxon>Eukaryota</taxon>
        <taxon>Fungi</taxon>
        <taxon>Dikarya</taxon>
        <taxon>Ascomycota</taxon>
        <taxon>Pezizomycotina</taxon>
        <taxon>Eurotiomycetes</taxon>
        <taxon>Eurotiomycetidae</taxon>
        <taxon>Eurotiales</taxon>
        <taxon>Aspergillaceae</taxon>
        <taxon>Penicillium</taxon>
    </lineage>
</organism>
<proteinExistence type="predicted"/>
<evidence type="ECO:0000313" key="3">
    <source>
        <dbReference type="Proteomes" id="UP000191522"/>
    </source>
</evidence>
<name>A0A1V6P9G1_PENDC</name>
<dbReference type="STRING" id="69771.A0A1V6P9G1"/>
<evidence type="ECO:0000256" key="1">
    <source>
        <dbReference type="SAM" id="MobiDB-lite"/>
    </source>
</evidence>
<dbReference type="Proteomes" id="UP000191522">
    <property type="component" value="Unassembled WGS sequence"/>
</dbReference>
<feature type="compositionally biased region" description="Pro residues" evidence="1">
    <location>
        <begin position="47"/>
        <end position="60"/>
    </location>
</feature>
<evidence type="ECO:0000313" key="2">
    <source>
        <dbReference type="EMBL" id="OQD73650.1"/>
    </source>
</evidence>
<dbReference type="EMBL" id="MDYL01000014">
    <property type="protein sequence ID" value="OQD73650.1"/>
    <property type="molecule type" value="Genomic_DNA"/>
</dbReference>
<dbReference type="AlphaFoldDB" id="A0A1V6P9G1"/>
<reference evidence="3" key="1">
    <citation type="journal article" date="2017" name="Nat. Microbiol.">
        <title>Global analysis of biosynthetic gene clusters reveals vast potential of secondary metabolite production in Penicillium species.</title>
        <authorList>
            <person name="Nielsen J.C."/>
            <person name="Grijseels S."/>
            <person name="Prigent S."/>
            <person name="Ji B."/>
            <person name="Dainat J."/>
            <person name="Nielsen K.F."/>
            <person name="Frisvad J.C."/>
            <person name="Workman M."/>
            <person name="Nielsen J."/>
        </authorList>
    </citation>
    <scope>NUCLEOTIDE SEQUENCE [LARGE SCALE GENOMIC DNA]</scope>
    <source>
        <strain evidence="3">IBT 11843</strain>
    </source>
</reference>
<feature type="compositionally biased region" description="Polar residues" evidence="1">
    <location>
        <begin position="1"/>
        <end position="21"/>
    </location>
</feature>
<gene>
    <name evidence="2" type="ORF">PENDEC_c014G02491</name>
</gene>
<comment type="caution">
    <text evidence="2">The sequence shown here is derived from an EMBL/GenBank/DDBJ whole genome shotgun (WGS) entry which is preliminary data.</text>
</comment>